<evidence type="ECO:0000256" key="6">
    <source>
        <dbReference type="ARBA" id="ARBA00022989"/>
    </source>
</evidence>
<keyword evidence="3" id="KW-0328">Glycosyltransferase</keyword>
<dbReference type="PANTHER" id="PTHR33908:SF3">
    <property type="entry name" value="UNDECAPRENYL PHOSPHATE-ALPHA-4-AMINO-4-DEOXY-L-ARABINOSE ARABINOSYL TRANSFERASE"/>
    <property type="match status" value="1"/>
</dbReference>
<keyword evidence="6 8" id="KW-1133">Transmembrane helix</keyword>
<keyword evidence="5 8" id="KW-0812">Transmembrane</keyword>
<evidence type="ECO:0000256" key="2">
    <source>
        <dbReference type="ARBA" id="ARBA00022475"/>
    </source>
</evidence>
<feature type="transmembrane region" description="Helical" evidence="8">
    <location>
        <begin position="149"/>
        <end position="167"/>
    </location>
</feature>
<feature type="transmembrane region" description="Helical" evidence="8">
    <location>
        <begin position="222"/>
        <end position="240"/>
    </location>
</feature>
<name>A0A1F4YDZ7_9BACT</name>
<feature type="transmembrane region" description="Helical" evidence="8">
    <location>
        <begin position="321"/>
        <end position="339"/>
    </location>
</feature>
<sequence length="555" mass="64081">MKKYLLVLLLILAAILRLHKISFFPSGLNADEAALGYNAYSLLLTGKDEHGHILPVNLESFGDFKPAGYSYLLIPFVKVFGLTEFAIRLPSALFGVTAVFLVYMLTKEIFANLNFENYLRFGIQNLRIEEIVAFMLAISPWHLHFSRGAWEVNVSTTLLLLGILFFVKWLKNRELISLSLSSLNFVLSMYFYQSTRVIAPLLGLGLAILYFKTLLKYPKQIVTNFLLLLLLLAPLILSLASSDASSRLSGVGLLADEGPLRRVEQLRGQHSDWNSLLSRLLHNRPVIYVIQFVKNYTDHFDGNFLFVNGDMIERNRIPETGLFYLTDFIFFALGIYYVLNSKSYKLQATIWLWLLIAPIASAMTFQTPNALRAQNLVIPMTIITSSGLYFFLQLARGSNKIVFSSLLIILITIYIWQFKRYLHQYYVHYPQTYPAAWENGFKELVSYVQSVQNRYSQIWVTDKYDQPYILFLFYSQYPPQKFQDRHQLTFRDKFNFSTVRDFDKFHFESAPWEKVRDIHSTLIVAAPEDIPSVGVNIVKTFYFPNDQPAFKIVSN</sequence>
<dbReference type="Proteomes" id="UP000178176">
    <property type="component" value="Unassembled WGS sequence"/>
</dbReference>
<evidence type="ECO:0000256" key="1">
    <source>
        <dbReference type="ARBA" id="ARBA00004651"/>
    </source>
</evidence>
<gene>
    <name evidence="10" type="ORF">A2876_02600</name>
</gene>
<feature type="transmembrane region" description="Helical" evidence="8">
    <location>
        <begin position="85"/>
        <end position="105"/>
    </location>
</feature>
<comment type="caution">
    <text evidence="10">The sequence shown here is derived from an EMBL/GenBank/DDBJ whole genome shotgun (WGS) entry which is preliminary data.</text>
</comment>
<dbReference type="GO" id="GO:0009103">
    <property type="term" value="P:lipopolysaccharide biosynthetic process"/>
    <property type="evidence" value="ECO:0007669"/>
    <property type="project" value="UniProtKB-ARBA"/>
</dbReference>
<accession>A0A1F4YDZ7</accession>
<keyword evidence="2" id="KW-1003">Cell membrane</keyword>
<feature type="transmembrane region" description="Helical" evidence="8">
    <location>
        <begin position="126"/>
        <end position="143"/>
    </location>
</feature>
<feature type="transmembrane region" description="Helical" evidence="8">
    <location>
        <begin position="401"/>
        <end position="418"/>
    </location>
</feature>
<evidence type="ECO:0000313" key="10">
    <source>
        <dbReference type="EMBL" id="OGC92152.1"/>
    </source>
</evidence>
<feature type="transmembrane region" description="Helical" evidence="8">
    <location>
        <begin position="198"/>
        <end position="215"/>
    </location>
</feature>
<feature type="transmembrane region" description="Helical" evidence="8">
    <location>
        <begin position="174"/>
        <end position="192"/>
    </location>
</feature>
<dbReference type="InterPro" id="IPR038731">
    <property type="entry name" value="RgtA/B/C-like"/>
</dbReference>
<dbReference type="InterPro" id="IPR050297">
    <property type="entry name" value="LipidA_mod_glycosyltrf_83"/>
</dbReference>
<protein>
    <recommendedName>
        <fullName evidence="9">Glycosyltransferase RgtA/B/C/D-like domain-containing protein</fullName>
    </recommendedName>
</protein>
<dbReference type="GO" id="GO:0016763">
    <property type="term" value="F:pentosyltransferase activity"/>
    <property type="evidence" value="ECO:0007669"/>
    <property type="project" value="TreeGrafter"/>
</dbReference>
<evidence type="ECO:0000256" key="7">
    <source>
        <dbReference type="ARBA" id="ARBA00023136"/>
    </source>
</evidence>
<dbReference type="PANTHER" id="PTHR33908">
    <property type="entry name" value="MANNOSYLTRANSFERASE YKCB-RELATED"/>
    <property type="match status" value="1"/>
</dbReference>
<feature type="domain" description="Glycosyltransferase RgtA/B/C/D-like" evidence="9">
    <location>
        <begin position="65"/>
        <end position="111"/>
    </location>
</feature>
<dbReference type="GO" id="GO:0010041">
    <property type="term" value="P:response to iron(III) ion"/>
    <property type="evidence" value="ECO:0007669"/>
    <property type="project" value="TreeGrafter"/>
</dbReference>
<dbReference type="AlphaFoldDB" id="A0A1F4YDZ7"/>
<keyword evidence="4" id="KW-0808">Transferase</keyword>
<dbReference type="EMBL" id="MEXH01000021">
    <property type="protein sequence ID" value="OGC92152.1"/>
    <property type="molecule type" value="Genomic_DNA"/>
</dbReference>
<reference evidence="10 11" key="1">
    <citation type="journal article" date="2016" name="Nat. Commun.">
        <title>Thousands of microbial genomes shed light on interconnected biogeochemical processes in an aquifer system.</title>
        <authorList>
            <person name="Anantharaman K."/>
            <person name="Brown C.T."/>
            <person name="Hug L.A."/>
            <person name="Sharon I."/>
            <person name="Castelle C.J."/>
            <person name="Probst A.J."/>
            <person name="Thomas B.C."/>
            <person name="Singh A."/>
            <person name="Wilkins M.J."/>
            <person name="Karaoz U."/>
            <person name="Brodie E.L."/>
            <person name="Williams K.H."/>
            <person name="Hubbard S.S."/>
            <person name="Banfield J.F."/>
        </authorList>
    </citation>
    <scope>NUCLEOTIDE SEQUENCE [LARGE SCALE GENOMIC DNA]</scope>
</reference>
<evidence type="ECO:0000256" key="8">
    <source>
        <dbReference type="SAM" id="Phobius"/>
    </source>
</evidence>
<evidence type="ECO:0000256" key="3">
    <source>
        <dbReference type="ARBA" id="ARBA00022676"/>
    </source>
</evidence>
<evidence type="ECO:0000259" key="9">
    <source>
        <dbReference type="Pfam" id="PF13231"/>
    </source>
</evidence>
<dbReference type="GO" id="GO:0005886">
    <property type="term" value="C:plasma membrane"/>
    <property type="evidence" value="ECO:0007669"/>
    <property type="project" value="UniProtKB-SubCell"/>
</dbReference>
<evidence type="ECO:0000256" key="5">
    <source>
        <dbReference type="ARBA" id="ARBA00022692"/>
    </source>
</evidence>
<organism evidence="10 11">
    <name type="scientific">Candidatus Amesbacteria bacterium RIFCSPHIGHO2_01_FULL_48_32b</name>
    <dbReference type="NCBI Taxonomy" id="1797253"/>
    <lineage>
        <taxon>Bacteria</taxon>
        <taxon>Candidatus Amesiibacteriota</taxon>
    </lineage>
</organism>
<evidence type="ECO:0000256" key="4">
    <source>
        <dbReference type="ARBA" id="ARBA00022679"/>
    </source>
</evidence>
<evidence type="ECO:0000313" key="11">
    <source>
        <dbReference type="Proteomes" id="UP000178176"/>
    </source>
</evidence>
<proteinExistence type="predicted"/>
<feature type="transmembrane region" description="Helical" evidence="8">
    <location>
        <begin position="346"/>
        <end position="364"/>
    </location>
</feature>
<feature type="transmembrane region" description="Helical" evidence="8">
    <location>
        <begin position="376"/>
        <end position="394"/>
    </location>
</feature>
<dbReference type="Pfam" id="PF13231">
    <property type="entry name" value="PMT_2"/>
    <property type="match status" value="1"/>
</dbReference>
<comment type="subcellular location">
    <subcellularLocation>
        <location evidence="1">Cell membrane</location>
        <topology evidence="1">Multi-pass membrane protein</topology>
    </subcellularLocation>
</comment>
<keyword evidence="7 8" id="KW-0472">Membrane</keyword>